<gene>
    <name evidence="15 18" type="primary">atpF</name>
    <name evidence="18" type="ORF">E0W69_014395</name>
</gene>
<evidence type="ECO:0000256" key="14">
    <source>
        <dbReference type="ARBA" id="ARBA00037847"/>
    </source>
</evidence>
<evidence type="ECO:0000256" key="4">
    <source>
        <dbReference type="ARBA" id="ARBA00022547"/>
    </source>
</evidence>
<reference evidence="18 19" key="1">
    <citation type="submission" date="2019-09" db="EMBL/GenBank/DDBJ databases">
        <title>Complete genome sequence of Arachidicoccus sp. B3-10 isolated from apple orchard soil.</title>
        <authorList>
            <person name="Kim H.S."/>
            <person name="Han K.-I."/>
            <person name="Suh M.K."/>
            <person name="Lee K.C."/>
            <person name="Eom M.K."/>
            <person name="Kim J.-S."/>
            <person name="Kang S.W."/>
            <person name="Sin Y."/>
            <person name="Lee J.-S."/>
        </authorList>
    </citation>
    <scope>NUCLEOTIDE SEQUENCE [LARGE SCALE GENOMIC DNA]</scope>
    <source>
        <strain evidence="18 19">B3-10</strain>
    </source>
</reference>
<evidence type="ECO:0000256" key="8">
    <source>
        <dbReference type="ARBA" id="ARBA00023065"/>
    </source>
</evidence>
<keyword evidence="5 15" id="KW-0812">Transmembrane</keyword>
<dbReference type="GO" id="GO:0046933">
    <property type="term" value="F:proton-transporting ATP synthase activity, rotational mechanism"/>
    <property type="evidence" value="ECO:0007669"/>
    <property type="project" value="UniProtKB-UniRule"/>
</dbReference>
<dbReference type="EMBL" id="CP044016">
    <property type="protein sequence ID" value="QES89798.1"/>
    <property type="molecule type" value="Genomic_DNA"/>
</dbReference>
<dbReference type="GO" id="GO:0005886">
    <property type="term" value="C:plasma membrane"/>
    <property type="evidence" value="ECO:0007669"/>
    <property type="project" value="UniProtKB-SubCell"/>
</dbReference>
<sequence length="164" mass="17819">MELLNPGLGIVLYSLIAFVIVLLILRAAAWKPILKTLNERESGIADALAAAEKAKSEMASLKSENEALLAKAIEERANLLKDANASKERIISEAQTEGQRVKEQLISEAQQAITAQKNAAIADVKNQVGSIALEIAQKVIGRELADKSQQENYINQLTSEIKLN</sequence>
<dbReference type="KEGG" id="arac:E0W69_014395"/>
<evidence type="ECO:0000256" key="15">
    <source>
        <dbReference type="HAMAP-Rule" id="MF_01398"/>
    </source>
</evidence>
<proteinExistence type="inferred from homology"/>
<keyword evidence="8 15" id="KW-0406">Ion transport</keyword>
<name>A0A5P2G531_9BACT</name>
<dbReference type="HAMAP" id="MF_01398">
    <property type="entry name" value="ATP_synth_b_bprime"/>
    <property type="match status" value="1"/>
</dbReference>
<evidence type="ECO:0000256" key="3">
    <source>
        <dbReference type="ARBA" id="ARBA00022475"/>
    </source>
</evidence>
<keyword evidence="7 15" id="KW-1133">Transmembrane helix</keyword>
<keyword evidence="10 15" id="KW-0066">ATP synthesis</keyword>
<evidence type="ECO:0000256" key="10">
    <source>
        <dbReference type="ARBA" id="ARBA00023310"/>
    </source>
</evidence>
<evidence type="ECO:0000313" key="19">
    <source>
        <dbReference type="Proteomes" id="UP000292424"/>
    </source>
</evidence>
<evidence type="ECO:0000256" key="13">
    <source>
        <dbReference type="ARBA" id="ARBA00026054"/>
    </source>
</evidence>
<keyword evidence="9 15" id="KW-0472">Membrane</keyword>
<comment type="similarity">
    <text evidence="1 15 16">Belongs to the ATPase B chain family.</text>
</comment>
<feature type="coiled-coil region" evidence="17">
    <location>
        <begin position="44"/>
        <end position="89"/>
    </location>
</feature>
<dbReference type="GO" id="GO:0046961">
    <property type="term" value="F:proton-transporting ATPase activity, rotational mechanism"/>
    <property type="evidence" value="ECO:0007669"/>
    <property type="project" value="TreeGrafter"/>
</dbReference>
<keyword evidence="4 15" id="KW-0138">CF(0)</keyword>
<comment type="function">
    <text evidence="12">Component of the F(0) channel, it forms part of the peripheral stalk, linking F(1) to F(0). The b'-subunit is a diverged and duplicated form of b found in plants and photosynthetic bacteria.</text>
</comment>
<evidence type="ECO:0000256" key="12">
    <source>
        <dbReference type="ARBA" id="ARBA00025614"/>
    </source>
</evidence>
<keyword evidence="6 15" id="KW-0375">Hydrogen ion transport</keyword>
<comment type="subunit">
    <text evidence="13">F-type ATPases have 2 components, F(1) - the catalytic core - and F(0) - the membrane proton channel. F(1) has five subunits: alpha(3), beta(3), gamma(1), delta(1), epsilon(1). F(0) has four main subunits: a(1), b(2) and c(10-14). The alpha and beta chains form an alternating ring which encloses part of the gamma chain. F(1) is attached to F(0) by a central stalk formed by the gamma and epsilon chains, while a peripheral stalk is formed by the delta and b chains.</text>
</comment>
<dbReference type="Proteomes" id="UP000292424">
    <property type="component" value="Chromosome"/>
</dbReference>
<dbReference type="SUPFAM" id="SSF81573">
    <property type="entry name" value="F1F0 ATP synthase subunit B, membrane domain"/>
    <property type="match status" value="1"/>
</dbReference>
<evidence type="ECO:0000256" key="17">
    <source>
        <dbReference type="SAM" id="Coils"/>
    </source>
</evidence>
<evidence type="ECO:0000256" key="6">
    <source>
        <dbReference type="ARBA" id="ARBA00022781"/>
    </source>
</evidence>
<evidence type="ECO:0000256" key="9">
    <source>
        <dbReference type="ARBA" id="ARBA00023136"/>
    </source>
</evidence>
<keyword evidence="3 15" id="KW-1003">Cell membrane</keyword>
<protein>
    <recommendedName>
        <fullName evidence="15">ATP synthase subunit b</fullName>
    </recommendedName>
    <alternativeName>
        <fullName evidence="15">ATP synthase F(0) sector subunit b</fullName>
    </alternativeName>
    <alternativeName>
        <fullName evidence="15">ATPase subunit I</fullName>
    </alternativeName>
    <alternativeName>
        <fullName evidence="15">F-type ATPase subunit b</fullName>
        <shortName evidence="15">F-ATPase subunit b</shortName>
    </alternativeName>
</protein>
<keyword evidence="2 15" id="KW-0813">Transport</keyword>
<organism evidence="18 19">
    <name type="scientific">Rhizosphaericola mali</name>
    <dbReference type="NCBI Taxonomy" id="2545455"/>
    <lineage>
        <taxon>Bacteria</taxon>
        <taxon>Pseudomonadati</taxon>
        <taxon>Bacteroidota</taxon>
        <taxon>Chitinophagia</taxon>
        <taxon>Chitinophagales</taxon>
        <taxon>Chitinophagaceae</taxon>
        <taxon>Rhizosphaericola</taxon>
    </lineage>
</organism>
<comment type="subcellular location">
    <subcellularLocation>
        <location evidence="15">Cell membrane</location>
        <topology evidence="15">Single-pass membrane protein</topology>
    </subcellularLocation>
    <subcellularLocation>
        <location evidence="14">Endomembrane system</location>
        <topology evidence="14">Single-pass membrane protein</topology>
    </subcellularLocation>
</comment>
<dbReference type="Pfam" id="PF00430">
    <property type="entry name" value="ATP-synt_B"/>
    <property type="match status" value="1"/>
</dbReference>
<evidence type="ECO:0000313" key="18">
    <source>
        <dbReference type="EMBL" id="QES89798.1"/>
    </source>
</evidence>
<evidence type="ECO:0000256" key="5">
    <source>
        <dbReference type="ARBA" id="ARBA00022692"/>
    </source>
</evidence>
<dbReference type="InterPro" id="IPR028987">
    <property type="entry name" value="ATP_synth_B-like_membr_sf"/>
</dbReference>
<keyword evidence="19" id="KW-1185">Reference proteome</keyword>
<dbReference type="PANTHER" id="PTHR33445:SF1">
    <property type="entry name" value="ATP SYNTHASE SUBUNIT B"/>
    <property type="match status" value="1"/>
</dbReference>
<comment type="function">
    <text evidence="11 15">F(1)F(0) ATP synthase produces ATP from ADP in the presence of a proton or sodium gradient. F-type ATPases consist of two structural domains, F(1) containing the extramembraneous catalytic core and F(0) containing the membrane proton channel, linked together by a central stalk and a peripheral stalk. During catalysis, ATP synthesis in the catalytic domain of F(1) is coupled via a rotary mechanism of the central stalk subunits to proton translocation.</text>
</comment>
<dbReference type="InterPro" id="IPR005864">
    <property type="entry name" value="ATP_synth_F0_bsu_bac"/>
</dbReference>
<dbReference type="AlphaFoldDB" id="A0A5P2G531"/>
<dbReference type="OrthoDB" id="9795289at2"/>
<dbReference type="GO" id="GO:0012505">
    <property type="term" value="C:endomembrane system"/>
    <property type="evidence" value="ECO:0007669"/>
    <property type="project" value="UniProtKB-SubCell"/>
</dbReference>
<evidence type="ECO:0000256" key="7">
    <source>
        <dbReference type="ARBA" id="ARBA00022989"/>
    </source>
</evidence>
<accession>A0A5P2G531</accession>
<evidence type="ECO:0000256" key="1">
    <source>
        <dbReference type="ARBA" id="ARBA00005513"/>
    </source>
</evidence>
<feature type="transmembrane region" description="Helical" evidence="15">
    <location>
        <begin position="6"/>
        <end position="25"/>
    </location>
</feature>
<evidence type="ECO:0000256" key="11">
    <source>
        <dbReference type="ARBA" id="ARBA00025198"/>
    </source>
</evidence>
<dbReference type="GO" id="GO:0045259">
    <property type="term" value="C:proton-transporting ATP synthase complex"/>
    <property type="evidence" value="ECO:0007669"/>
    <property type="project" value="UniProtKB-KW"/>
</dbReference>
<dbReference type="RefSeq" id="WP_131330756.1">
    <property type="nucleotide sequence ID" value="NZ_CP044016.1"/>
</dbReference>
<dbReference type="InterPro" id="IPR050059">
    <property type="entry name" value="ATP_synthase_B_chain"/>
</dbReference>
<dbReference type="InterPro" id="IPR002146">
    <property type="entry name" value="ATP_synth_b/b'su_bac/chlpt"/>
</dbReference>
<keyword evidence="17" id="KW-0175">Coiled coil</keyword>
<dbReference type="PANTHER" id="PTHR33445">
    <property type="entry name" value="ATP SYNTHASE SUBUNIT B', CHLOROPLASTIC"/>
    <property type="match status" value="1"/>
</dbReference>
<comment type="subunit">
    <text evidence="15">F-type ATPases have 2 components, F(1) - the catalytic core - and F(0) - the membrane proton channel. F(1) has five subunits: alpha(3), beta(3), gamma(1), delta(1), epsilon(1). F(0) has three main subunits: a(1), b(2) and c(10-14). The alpha and beta chains form an alternating ring which encloses part of the gamma chain. F(1) is attached to F(0) by a central stalk formed by the gamma and epsilon chains, while a peripheral stalk is formed by the delta and b chains.</text>
</comment>
<dbReference type="CDD" id="cd06503">
    <property type="entry name" value="ATP-synt_Fo_b"/>
    <property type="match status" value="1"/>
</dbReference>
<evidence type="ECO:0000256" key="2">
    <source>
        <dbReference type="ARBA" id="ARBA00022448"/>
    </source>
</evidence>
<evidence type="ECO:0000256" key="16">
    <source>
        <dbReference type="RuleBase" id="RU003848"/>
    </source>
</evidence>
<dbReference type="NCBIfam" id="TIGR01144">
    <property type="entry name" value="ATP_synt_b"/>
    <property type="match status" value="1"/>
</dbReference>